<protein>
    <submittedName>
        <fullName evidence="7">NAC domain-containing protein 8</fullName>
    </submittedName>
</protein>
<accession>A0A199ULY8</accession>
<dbReference type="SUPFAM" id="SSF101941">
    <property type="entry name" value="NAC domain"/>
    <property type="match status" value="1"/>
</dbReference>
<evidence type="ECO:0000313" key="8">
    <source>
        <dbReference type="Proteomes" id="UP000092600"/>
    </source>
</evidence>
<dbReference type="InterPro" id="IPR044799">
    <property type="entry name" value="SOG1-like"/>
</dbReference>
<dbReference type="Pfam" id="PF02365">
    <property type="entry name" value="NAM"/>
    <property type="match status" value="1"/>
</dbReference>
<evidence type="ECO:0000313" key="7">
    <source>
        <dbReference type="EMBL" id="OAY65753.1"/>
    </source>
</evidence>
<proteinExistence type="predicted"/>
<reference evidence="7 8" key="1">
    <citation type="journal article" date="2016" name="DNA Res.">
        <title>The draft genome of MD-2 pineapple using hybrid error correction of long reads.</title>
        <authorList>
            <person name="Redwan R.M."/>
            <person name="Saidin A."/>
            <person name="Kumar S.V."/>
        </authorList>
    </citation>
    <scope>NUCLEOTIDE SEQUENCE [LARGE SCALE GENOMIC DNA]</scope>
    <source>
        <strain evidence="8">cv. MD2</strain>
        <tissue evidence="7">Leaf</tissue>
    </source>
</reference>
<feature type="domain" description="NAC" evidence="6">
    <location>
        <begin position="58"/>
        <end position="216"/>
    </location>
</feature>
<dbReference type="STRING" id="4615.A0A199ULY8"/>
<organism evidence="7 8">
    <name type="scientific">Ananas comosus</name>
    <name type="common">Pineapple</name>
    <name type="synonym">Ananas ananas</name>
    <dbReference type="NCBI Taxonomy" id="4615"/>
    <lineage>
        <taxon>Eukaryota</taxon>
        <taxon>Viridiplantae</taxon>
        <taxon>Streptophyta</taxon>
        <taxon>Embryophyta</taxon>
        <taxon>Tracheophyta</taxon>
        <taxon>Spermatophyta</taxon>
        <taxon>Magnoliopsida</taxon>
        <taxon>Liliopsida</taxon>
        <taxon>Poales</taxon>
        <taxon>Bromeliaceae</taxon>
        <taxon>Bromelioideae</taxon>
        <taxon>Ananas</taxon>
    </lineage>
</organism>
<dbReference type="PANTHER" id="PTHR31079:SF9">
    <property type="entry name" value="SUPPRESSOR OF GAMMA RESPONSE 1"/>
    <property type="match status" value="1"/>
</dbReference>
<keyword evidence="3" id="KW-0804">Transcription</keyword>
<dbReference type="Gene3D" id="2.170.150.80">
    <property type="entry name" value="NAC domain"/>
    <property type="match status" value="1"/>
</dbReference>
<keyword evidence="4" id="KW-0539">Nucleus</keyword>
<evidence type="ECO:0000256" key="4">
    <source>
        <dbReference type="ARBA" id="ARBA00023242"/>
    </source>
</evidence>
<dbReference type="AlphaFoldDB" id="A0A199ULY8"/>
<gene>
    <name evidence="7" type="ORF">ACMD2_00902</name>
</gene>
<dbReference type="Proteomes" id="UP000092600">
    <property type="component" value="Unassembled WGS sequence"/>
</dbReference>
<keyword evidence="2" id="KW-0238">DNA-binding</keyword>
<dbReference type="GO" id="GO:0005634">
    <property type="term" value="C:nucleus"/>
    <property type="evidence" value="ECO:0007669"/>
    <property type="project" value="TreeGrafter"/>
</dbReference>
<comment type="caution">
    <text evidence="7">The sequence shown here is derived from an EMBL/GenBank/DDBJ whole genome shotgun (WGS) entry which is preliminary data.</text>
</comment>
<dbReference type="GO" id="GO:0003700">
    <property type="term" value="F:DNA-binding transcription factor activity"/>
    <property type="evidence" value="ECO:0007669"/>
    <property type="project" value="InterPro"/>
</dbReference>
<feature type="compositionally biased region" description="Basic and acidic residues" evidence="5">
    <location>
        <begin position="253"/>
        <end position="262"/>
    </location>
</feature>
<feature type="region of interest" description="Disordered" evidence="5">
    <location>
        <begin position="248"/>
        <end position="326"/>
    </location>
</feature>
<dbReference type="EMBL" id="LSRQ01006666">
    <property type="protein sequence ID" value="OAY65753.1"/>
    <property type="molecule type" value="Genomic_DNA"/>
</dbReference>
<dbReference type="InterPro" id="IPR036093">
    <property type="entry name" value="NAC_dom_sf"/>
</dbReference>
<dbReference type="PANTHER" id="PTHR31079">
    <property type="entry name" value="NAC DOMAIN-CONTAINING PROTEIN 73"/>
    <property type="match status" value="1"/>
</dbReference>
<dbReference type="GO" id="GO:0000976">
    <property type="term" value="F:transcription cis-regulatory region binding"/>
    <property type="evidence" value="ECO:0007669"/>
    <property type="project" value="TreeGrafter"/>
</dbReference>
<evidence type="ECO:0000256" key="3">
    <source>
        <dbReference type="ARBA" id="ARBA00023163"/>
    </source>
</evidence>
<dbReference type="InterPro" id="IPR003441">
    <property type="entry name" value="NAC-dom"/>
</dbReference>
<dbReference type="FunFam" id="2.170.150.80:FF:000009">
    <property type="entry name" value="NAC domain-containing protein 8"/>
    <property type="match status" value="1"/>
</dbReference>
<evidence type="ECO:0000256" key="5">
    <source>
        <dbReference type="SAM" id="MobiDB-lite"/>
    </source>
</evidence>
<dbReference type="PROSITE" id="PS51005">
    <property type="entry name" value="NAC"/>
    <property type="match status" value="1"/>
</dbReference>
<evidence type="ECO:0000259" key="6">
    <source>
        <dbReference type="PROSITE" id="PS51005"/>
    </source>
</evidence>
<feature type="compositionally biased region" description="Basic and acidic residues" evidence="5">
    <location>
        <begin position="307"/>
        <end position="318"/>
    </location>
</feature>
<evidence type="ECO:0000256" key="1">
    <source>
        <dbReference type="ARBA" id="ARBA00023015"/>
    </source>
</evidence>
<name>A0A199ULY8_ANACO</name>
<sequence length="457" mass="51319">MTGPSWLIDSRRIASKIKNASEPVDPNRYKLISNPTKACPQCKHIIDNSDVVHEWPGLPKGVKFDPSDQELLYHLIAKVGNGNAKSHPFINEFIPTVEEVEGICYTHPRRLPGVKQDGSVSHFFHRTFKAYNTGTRKRRKINSDELGDVRWHKTGKTKPVIIDGKHVGCKKIMVLYMSTVKGGKAEKTNWVMHQHHLGIEEDEKDGEYVVSKLFYQQQSKPGERSAQDLRALDTLEAVVNEVEPMGIPALLPEGHDDGRQDIVHSPVHDSNQGIPDLLPEEHDDNTQDIVRGPVDDSNQVSVYQGAQEEHGQTEKPDDQDNNPPEEAKWWEGESQFLLDSQQLAEGIAICDEFLLSQTSCGGDEPKKSRPHLSDYAHMAVEDLKKDLEECQKLSNLENLGNLDHTNVELDTPSDFRLSQLMESESGVRHIPRGEVASFSELGVHDFASHPPDVEIKI</sequence>
<keyword evidence="1" id="KW-0805">Transcription regulation</keyword>
<evidence type="ECO:0000256" key="2">
    <source>
        <dbReference type="ARBA" id="ARBA00023125"/>
    </source>
</evidence>
<feature type="non-terminal residue" evidence="7">
    <location>
        <position position="457"/>
    </location>
</feature>